<proteinExistence type="predicted"/>
<accession>A0A5K8AEP1</accession>
<dbReference type="AlphaFoldDB" id="A0A5K8AEP1"/>
<reference evidence="1 2" key="1">
    <citation type="submission" date="2019-11" db="EMBL/GenBank/DDBJ databases">
        <title>Comparative genomics of hydrocarbon-degrading Desulfosarcina strains.</title>
        <authorList>
            <person name="Watanabe M."/>
            <person name="Kojima H."/>
            <person name="Fukui M."/>
        </authorList>
    </citation>
    <scope>NUCLEOTIDE SEQUENCE [LARGE SCALE GENOMIC DNA]</scope>
    <source>
        <strain evidence="2">oXyS1</strain>
    </source>
</reference>
<keyword evidence="2" id="KW-1185">Reference proteome</keyword>
<gene>
    <name evidence="1" type="ORF">DSCOOX_35900</name>
</gene>
<organism evidence="1 2">
    <name type="scientific">Desulfosarcina ovata subsp. ovata</name>
    <dbReference type="NCBI Taxonomy" id="2752305"/>
    <lineage>
        <taxon>Bacteria</taxon>
        <taxon>Pseudomonadati</taxon>
        <taxon>Thermodesulfobacteriota</taxon>
        <taxon>Desulfobacteria</taxon>
        <taxon>Desulfobacterales</taxon>
        <taxon>Desulfosarcinaceae</taxon>
        <taxon>Desulfosarcina</taxon>
    </lineage>
</organism>
<dbReference type="EMBL" id="AP021879">
    <property type="protein sequence ID" value="BBO90410.1"/>
    <property type="molecule type" value="Genomic_DNA"/>
</dbReference>
<evidence type="ECO:0000313" key="2">
    <source>
        <dbReference type="Proteomes" id="UP000422108"/>
    </source>
</evidence>
<sequence>MLEPLSPEQLQDYLYFALETAGNRQLMTDELILTLSAHAANNLRVLNQMAAELLATAAQENLPRLDEALFFKLFSPPMTKSQHRRRK</sequence>
<protein>
    <submittedName>
        <fullName evidence="1">Uncharacterized protein</fullName>
    </submittedName>
</protein>
<name>A0A5K8AEP1_9BACT</name>
<dbReference type="Proteomes" id="UP000422108">
    <property type="component" value="Chromosome"/>
</dbReference>
<dbReference type="RefSeq" id="WP_176603544.1">
    <property type="nucleotide sequence ID" value="NZ_AP021879.1"/>
</dbReference>
<evidence type="ECO:0000313" key="1">
    <source>
        <dbReference type="EMBL" id="BBO90410.1"/>
    </source>
</evidence>